<reference evidence="1" key="1">
    <citation type="submission" date="2022-01" db="EMBL/GenBank/DDBJ databases">
        <title>Genome-Based Taxonomic Classification of the Phylum Actinobacteria.</title>
        <authorList>
            <person name="Gao Y."/>
        </authorList>
    </citation>
    <scope>NUCLEOTIDE SEQUENCE</scope>
    <source>
        <strain evidence="1">KLBMP 8922</strain>
    </source>
</reference>
<keyword evidence="2" id="KW-1185">Reference proteome</keyword>
<evidence type="ECO:0000313" key="1">
    <source>
        <dbReference type="EMBL" id="MCF2533281.1"/>
    </source>
</evidence>
<proteinExistence type="predicted"/>
<gene>
    <name evidence="1" type="ORF">LZ495_39525</name>
</gene>
<dbReference type="EMBL" id="JAKFHA010000046">
    <property type="protein sequence ID" value="MCF2533281.1"/>
    <property type="molecule type" value="Genomic_DNA"/>
</dbReference>
<protein>
    <submittedName>
        <fullName evidence="1">Uncharacterized protein</fullName>
    </submittedName>
</protein>
<dbReference type="RefSeq" id="WP_235058052.1">
    <property type="nucleotide sequence ID" value="NZ_JAKFHA010000046.1"/>
</dbReference>
<name>A0AA41U4T0_9ACTN</name>
<comment type="caution">
    <text evidence="1">The sequence shown here is derived from an EMBL/GenBank/DDBJ whole genome shotgun (WGS) entry which is preliminary data.</text>
</comment>
<organism evidence="1 2">
    <name type="scientific">Yinghuangia soli</name>
    <dbReference type="NCBI Taxonomy" id="2908204"/>
    <lineage>
        <taxon>Bacteria</taxon>
        <taxon>Bacillati</taxon>
        <taxon>Actinomycetota</taxon>
        <taxon>Actinomycetes</taxon>
        <taxon>Kitasatosporales</taxon>
        <taxon>Streptomycetaceae</taxon>
        <taxon>Yinghuangia</taxon>
    </lineage>
</organism>
<evidence type="ECO:0000313" key="2">
    <source>
        <dbReference type="Proteomes" id="UP001165378"/>
    </source>
</evidence>
<accession>A0AA41U4T0</accession>
<sequence length="292" mass="31626">MALPGPVANGTWNVVPGEGGKLPGSEFLHGAVHHVTYTYPAGGAPTSADYKLDGQWTNSSNAAAVFKTATMLPVRTLVSTALVPNLTKNACLLDSVIALVVTLPVDWEWCPGPTVNQAFDVNPLNAPIGELCNLAHHLLAMRSTIEARSRQMKKLNVPEVTITTDIGRPTVKTASYRINWVDVLNGGRDACIKALRKGPPTPMISGPPSKNPANGEMNKLIGADMFKADNGLIQMEKLGLIDLEGMSGRTFAPTKGKLVKMEPDRSDDLHAAYNHIRFLLYMEWRGLHELLQ</sequence>
<dbReference type="Proteomes" id="UP001165378">
    <property type="component" value="Unassembled WGS sequence"/>
</dbReference>
<dbReference type="AlphaFoldDB" id="A0AA41U4T0"/>